<dbReference type="AlphaFoldDB" id="A0A2K4ZLP8"/>
<dbReference type="SUPFAM" id="SSF53335">
    <property type="entry name" value="S-adenosyl-L-methionine-dependent methyltransferases"/>
    <property type="match status" value="1"/>
</dbReference>
<dbReference type="InterPro" id="IPR013216">
    <property type="entry name" value="Methyltransf_11"/>
</dbReference>
<accession>A0A2K4ZLP8</accession>
<dbReference type="OrthoDB" id="9791837at2"/>
<dbReference type="Gene3D" id="3.40.50.150">
    <property type="entry name" value="Vaccinia Virus protein VP39"/>
    <property type="match status" value="1"/>
</dbReference>
<evidence type="ECO:0000259" key="1">
    <source>
        <dbReference type="Pfam" id="PF08241"/>
    </source>
</evidence>
<dbReference type="EMBL" id="OFSM01000025">
    <property type="protein sequence ID" value="SOY31401.1"/>
    <property type="molecule type" value="Genomic_DNA"/>
</dbReference>
<keyword evidence="3" id="KW-1185">Reference proteome</keyword>
<evidence type="ECO:0000313" key="2">
    <source>
        <dbReference type="EMBL" id="SOY31401.1"/>
    </source>
</evidence>
<keyword evidence="2" id="KW-0808">Transferase</keyword>
<evidence type="ECO:0000313" key="3">
    <source>
        <dbReference type="Proteomes" id="UP000236311"/>
    </source>
</evidence>
<name>A0A2K4ZLP8_9FIRM</name>
<dbReference type="CDD" id="cd02440">
    <property type="entry name" value="AdoMet_MTases"/>
    <property type="match status" value="1"/>
</dbReference>
<organism evidence="2 3">
    <name type="scientific">Acetatifactor muris</name>
    <dbReference type="NCBI Taxonomy" id="879566"/>
    <lineage>
        <taxon>Bacteria</taxon>
        <taxon>Bacillati</taxon>
        <taxon>Bacillota</taxon>
        <taxon>Clostridia</taxon>
        <taxon>Lachnospirales</taxon>
        <taxon>Lachnospiraceae</taxon>
        <taxon>Acetatifactor</taxon>
    </lineage>
</organism>
<dbReference type="PANTHER" id="PTHR43591">
    <property type="entry name" value="METHYLTRANSFERASE"/>
    <property type="match status" value="1"/>
</dbReference>
<dbReference type="GO" id="GO:0032259">
    <property type="term" value="P:methylation"/>
    <property type="evidence" value="ECO:0007669"/>
    <property type="project" value="UniProtKB-KW"/>
</dbReference>
<protein>
    <submittedName>
        <fullName evidence="2">Demethylmenaquinone methyltransferase</fullName>
        <ecNumber evidence="2">2.1.1.163</ecNumber>
    </submittedName>
</protein>
<dbReference type="GO" id="GO:0043770">
    <property type="term" value="F:demethylmenaquinone methyltransferase activity"/>
    <property type="evidence" value="ECO:0007669"/>
    <property type="project" value="UniProtKB-EC"/>
</dbReference>
<reference evidence="2 3" key="1">
    <citation type="submission" date="2018-01" db="EMBL/GenBank/DDBJ databases">
        <authorList>
            <person name="Gaut B.S."/>
            <person name="Morton B.R."/>
            <person name="Clegg M.T."/>
            <person name="Duvall M.R."/>
        </authorList>
    </citation>
    <scope>NUCLEOTIDE SEQUENCE [LARGE SCALE GENOMIC DNA]</scope>
    <source>
        <strain evidence="2">GP69</strain>
    </source>
</reference>
<gene>
    <name evidence="2" type="primary">ubiE_2</name>
    <name evidence="2" type="ORF">AMURIS_04144</name>
</gene>
<feature type="domain" description="Methyltransferase type 11" evidence="1">
    <location>
        <begin position="21"/>
        <end position="113"/>
    </location>
</feature>
<dbReference type="GO" id="GO:0008757">
    <property type="term" value="F:S-adenosylmethionine-dependent methyltransferase activity"/>
    <property type="evidence" value="ECO:0007669"/>
    <property type="project" value="InterPro"/>
</dbReference>
<dbReference type="InterPro" id="IPR029063">
    <property type="entry name" value="SAM-dependent_MTases_sf"/>
</dbReference>
<dbReference type="EC" id="2.1.1.163" evidence="2"/>
<dbReference type="Pfam" id="PF08241">
    <property type="entry name" value="Methyltransf_11"/>
    <property type="match status" value="1"/>
</dbReference>
<proteinExistence type="predicted"/>
<dbReference type="PANTHER" id="PTHR43591:SF24">
    <property type="entry name" value="2-METHOXY-6-POLYPRENYL-1,4-BENZOQUINOL METHYLASE, MITOCHONDRIAL"/>
    <property type="match status" value="1"/>
</dbReference>
<keyword evidence="2" id="KW-0489">Methyltransferase</keyword>
<dbReference type="RefSeq" id="WP_103241389.1">
    <property type="nucleotide sequence ID" value="NZ_JANJZD010000025.1"/>
</dbReference>
<dbReference type="Proteomes" id="UP000236311">
    <property type="component" value="Unassembled WGS sequence"/>
</dbReference>
<sequence>MKKTDTVVELIKQEIENKKLLEIACGSGDFSLSAVQYAEEIYCIDIDENRLNEKIHNIEKIEFKKMDAAEMSFSDESFDIVVIYNGLYHIQNQYDKIISECKRVLKKEGCMFIIGTWKLDITLMTEMFQTKVKNLKDNYIVNIKAEDL</sequence>